<evidence type="ECO:0000313" key="3">
    <source>
        <dbReference type="Proteomes" id="UP000324222"/>
    </source>
</evidence>
<gene>
    <name evidence="2" type="ORF">E2C01_000639</name>
</gene>
<dbReference type="Proteomes" id="UP000324222">
    <property type="component" value="Unassembled WGS sequence"/>
</dbReference>
<feature type="compositionally biased region" description="Basic residues" evidence="1">
    <location>
        <begin position="86"/>
        <end position="95"/>
    </location>
</feature>
<organism evidence="2 3">
    <name type="scientific">Portunus trituberculatus</name>
    <name type="common">Swimming crab</name>
    <name type="synonym">Neptunus trituberculatus</name>
    <dbReference type="NCBI Taxonomy" id="210409"/>
    <lineage>
        <taxon>Eukaryota</taxon>
        <taxon>Metazoa</taxon>
        <taxon>Ecdysozoa</taxon>
        <taxon>Arthropoda</taxon>
        <taxon>Crustacea</taxon>
        <taxon>Multicrustacea</taxon>
        <taxon>Malacostraca</taxon>
        <taxon>Eumalacostraca</taxon>
        <taxon>Eucarida</taxon>
        <taxon>Decapoda</taxon>
        <taxon>Pleocyemata</taxon>
        <taxon>Brachyura</taxon>
        <taxon>Eubrachyura</taxon>
        <taxon>Portunoidea</taxon>
        <taxon>Portunidae</taxon>
        <taxon>Portuninae</taxon>
        <taxon>Portunus</taxon>
    </lineage>
</organism>
<sequence>MIQQDAAVRSPALPVCEGRELQKQVIDTRRHSFTSFLPDCPGGTDGRIPRPRNVKVRMYREETGVLGKLQGGEGGKYLTQQPLGKTRPHEKKKKKQQAENPLCFCCHCC</sequence>
<feature type="region of interest" description="Disordered" evidence="1">
    <location>
        <begin position="70"/>
        <end position="100"/>
    </location>
</feature>
<evidence type="ECO:0000256" key="1">
    <source>
        <dbReference type="SAM" id="MobiDB-lite"/>
    </source>
</evidence>
<name>A0A5B7CFQ1_PORTR</name>
<evidence type="ECO:0000313" key="2">
    <source>
        <dbReference type="EMBL" id="MPC08068.1"/>
    </source>
</evidence>
<reference evidence="2 3" key="1">
    <citation type="submission" date="2019-05" db="EMBL/GenBank/DDBJ databases">
        <title>Another draft genome of Portunus trituberculatus and its Hox gene families provides insights of decapod evolution.</title>
        <authorList>
            <person name="Jeong J.-H."/>
            <person name="Song I."/>
            <person name="Kim S."/>
            <person name="Choi T."/>
            <person name="Kim D."/>
            <person name="Ryu S."/>
            <person name="Kim W."/>
        </authorList>
    </citation>
    <scope>NUCLEOTIDE SEQUENCE [LARGE SCALE GENOMIC DNA]</scope>
    <source>
        <tissue evidence="2">Muscle</tissue>
    </source>
</reference>
<proteinExistence type="predicted"/>
<keyword evidence="3" id="KW-1185">Reference proteome</keyword>
<dbReference type="AlphaFoldDB" id="A0A5B7CFQ1"/>
<dbReference type="EMBL" id="VSRR010000016">
    <property type="protein sequence ID" value="MPC08068.1"/>
    <property type="molecule type" value="Genomic_DNA"/>
</dbReference>
<comment type="caution">
    <text evidence="2">The sequence shown here is derived from an EMBL/GenBank/DDBJ whole genome shotgun (WGS) entry which is preliminary data.</text>
</comment>
<accession>A0A5B7CFQ1</accession>
<protein>
    <submittedName>
        <fullName evidence="2">Uncharacterized protein</fullName>
    </submittedName>
</protein>